<organism evidence="1 2">
    <name type="scientific">Meishania litoralis</name>
    <dbReference type="NCBI Taxonomy" id="3434685"/>
    <lineage>
        <taxon>Bacteria</taxon>
        <taxon>Pseudomonadati</taxon>
        <taxon>Bacteroidota</taxon>
        <taxon>Flavobacteriia</taxon>
        <taxon>Flavobacteriales</taxon>
        <taxon>Flavobacteriaceae</taxon>
        <taxon>Meishania</taxon>
    </lineage>
</organism>
<name>A0ACC7LKZ3_9FLAO</name>
<sequence>MIFFCSILLAGCHEESVTIEQVDYESERPVGITFSTNMDIEKLRVFVGEESQTSVIGVIVGDKGKHHFAPVVPFTEGLTYTFRKNNTEVMASFTIPKRENTGGAELIAIHPKVDTVPENLLKMYFEFAQPMQEVQNALDFISVVNETDGIEIKPFLRLESELWNKERTVLTLWLDPGRIKTDLIPNKEKGLPLTAGKRYTMAIDSSWKSIQGTPLLKKYTKKFYVGPRDDTMPKTKEWQLCMQIEDSVKILLMDFGEPMDAFLAKETIRVYNTGDRQIQGKFNLLENESVLRFVPDEEWSTPKIEVRIESRLEDLAGNNLNRLFDTEVKKDPNQRTPKAVFRIPFEVR</sequence>
<evidence type="ECO:0000313" key="2">
    <source>
        <dbReference type="Proteomes" id="UP001595191"/>
    </source>
</evidence>
<dbReference type="Proteomes" id="UP001595191">
    <property type="component" value="Unassembled WGS sequence"/>
</dbReference>
<dbReference type="EMBL" id="JBHFPV010000002">
    <property type="protein sequence ID" value="MFH6603905.1"/>
    <property type="molecule type" value="Genomic_DNA"/>
</dbReference>
<reference evidence="1" key="1">
    <citation type="submission" date="2024-09" db="EMBL/GenBank/DDBJ databases">
        <authorList>
            <person name="Liu J."/>
        </authorList>
    </citation>
    <scope>NUCLEOTIDE SEQUENCE</scope>
    <source>
        <strain evidence="1">NBU2967</strain>
    </source>
</reference>
<protein>
    <submittedName>
        <fullName evidence="1">Uncharacterized protein</fullName>
    </submittedName>
</protein>
<accession>A0ACC7LKZ3</accession>
<gene>
    <name evidence="1" type="ORF">ACEZ3G_10490</name>
</gene>
<evidence type="ECO:0000313" key="1">
    <source>
        <dbReference type="EMBL" id="MFH6603905.1"/>
    </source>
</evidence>
<proteinExistence type="predicted"/>
<comment type="caution">
    <text evidence="1">The sequence shown here is derived from an EMBL/GenBank/DDBJ whole genome shotgun (WGS) entry which is preliminary data.</text>
</comment>
<keyword evidence="2" id="KW-1185">Reference proteome</keyword>